<dbReference type="PROSITE" id="PS51257">
    <property type="entry name" value="PROKAR_LIPOPROTEIN"/>
    <property type="match status" value="1"/>
</dbReference>
<evidence type="ECO:0000256" key="1">
    <source>
        <dbReference type="ARBA" id="ARBA00000098"/>
    </source>
</evidence>
<dbReference type="InterPro" id="IPR034015">
    <property type="entry name" value="M1_LTA4H"/>
</dbReference>
<dbReference type="SUPFAM" id="SSF48371">
    <property type="entry name" value="ARM repeat"/>
    <property type="match status" value="1"/>
</dbReference>
<keyword evidence="15" id="KW-1185">Reference proteome</keyword>
<evidence type="ECO:0000256" key="7">
    <source>
        <dbReference type="ARBA" id="ARBA00022490"/>
    </source>
</evidence>
<organism evidence="14 15">
    <name type="scientific">Chitinophaga chungangae</name>
    <dbReference type="NCBI Taxonomy" id="2821488"/>
    <lineage>
        <taxon>Bacteria</taxon>
        <taxon>Pseudomonadati</taxon>
        <taxon>Bacteroidota</taxon>
        <taxon>Chitinophagia</taxon>
        <taxon>Chitinophagales</taxon>
        <taxon>Chitinophagaceae</taxon>
        <taxon>Chitinophaga</taxon>
    </lineage>
</organism>
<evidence type="ECO:0000256" key="3">
    <source>
        <dbReference type="ARBA" id="ARBA00004496"/>
    </source>
</evidence>
<keyword evidence="9" id="KW-0479">Metal-binding</keyword>
<evidence type="ECO:0000256" key="6">
    <source>
        <dbReference type="ARBA" id="ARBA00015611"/>
    </source>
</evidence>
<keyword evidence="10" id="KW-0378">Hydrolase</keyword>
<evidence type="ECO:0000313" key="14">
    <source>
        <dbReference type="EMBL" id="MBO9152255.1"/>
    </source>
</evidence>
<dbReference type="InterPro" id="IPR015211">
    <property type="entry name" value="Peptidase_M1_C"/>
</dbReference>
<dbReference type="Gene3D" id="1.10.390.10">
    <property type="entry name" value="Neutral Protease Domain 2"/>
    <property type="match status" value="1"/>
</dbReference>
<dbReference type="SUPFAM" id="SSF63737">
    <property type="entry name" value="Leukotriene A4 hydrolase N-terminal domain"/>
    <property type="match status" value="1"/>
</dbReference>
<dbReference type="InterPro" id="IPR014782">
    <property type="entry name" value="Peptidase_M1_dom"/>
</dbReference>
<dbReference type="Gene3D" id="2.60.40.1730">
    <property type="entry name" value="tricorn interacting facor f3 domain"/>
    <property type="match status" value="1"/>
</dbReference>
<dbReference type="Pfam" id="PF09127">
    <property type="entry name" value="Leuk-A4-hydro_C"/>
    <property type="match status" value="1"/>
</dbReference>
<sequence>MKYAMLAGALLLAAACQQPAPKQEAETLPVKDQHTLSNADSIDIRKLDLNIGVDFEHKQISGVAAWHVANPQNIPLLKLDTYGLTIDSVSVNGRKVQHSLDAALPVLGSRLNIPVDQSAELVQIWYKTSPEATALQWLEPSQTMGKKQPFLYTQSESIYARTWIPCPDGPGIRFPYTATVKVPAGLMALMSAENVQQRNDSGIYHFSMEQPVPAYLMALAVGDISFKAIDSITGVYTEPAMLEKAAWELADMGKMVTTAAQLYGPYRWGRYDVLVLPPGFPLGGMENPRLTFATPTIIAGDRSLVSLIAHELAHSWSGNLVTNATWEDFWLNEGFTVYFERRIMEAMQGENYADMLWELGYQDLQGTVDELGKDSKDTWLKLDLHDRNPDDGLTDIAYEKGAHFLRLIEKNAGRAKLDTFLRTYFDSHAFKTMNTAQFLQYLDANLIKGDTAMASAIRIKDWVYGPGIPGNCPRAPQKRFAKVSDEVKRFKEGTAAKTLQTTGWSSHEWLYFLRALTGADKEKMKELDAAFGFTETGNSEMADQWFVMAVAADYEPAYPAMEKFLSEVGRRKFLTPLYAEMMKTPKGKEMAVRIYSKYKQNYHPLAQESLNKLVK</sequence>
<keyword evidence="7" id="KW-0963">Cytoplasm</keyword>
<evidence type="ECO:0000256" key="4">
    <source>
        <dbReference type="ARBA" id="ARBA00010136"/>
    </source>
</evidence>
<keyword evidence="12" id="KW-0482">Metalloprotease</keyword>
<dbReference type="InterPro" id="IPR038502">
    <property type="entry name" value="M1_LTA-4_hydro/amino_C_sf"/>
</dbReference>
<evidence type="ECO:0000256" key="5">
    <source>
        <dbReference type="ARBA" id="ARBA00012564"/>
    </source>
</evidence>
<evidence type="ECO:0000313" key="15">
    <source>
        <dbReference type="Proteomes" id="UP000679126"/>
    </source>
</evidence>
<evidence type="ECO:0000256" key="9">
    <source>
        <dbReference type="ARBA" id="ARBA00022723"/>
    </source>
</evidence>
<dbReference type="PANTHER" id="PTHR45726:SF3">
    <property type="entry name" value="LEUKOTRIENE A-4 HYDROLASE"/>
    <property type="match status" value="1"/>
</dbReference>
<dbReference type="PANTHER" id="PTHR45726">
    <property type="entry name" value="LEUKOTRIENE A-4 HYDROLASE"/>
    <property type="match status" value="1"/>
</dbReference>
<dbReference type="RefSeq" id="WP_209145253.1">
    <property type="nucleotide sequence ID" value="NZ_JAGHKP010000002.1"/>
</dbReference>
<dbReference type="Pfam" id="PF01433">
    <property type="entry name" value="Peptidase_M1"/>
    <property type="match status" value="1"/>
</dbReference>
<protein>
    <recommendedName>
        <fullName evidence="6">Aminopeptidase N</fullName>
        <ecNumber evidence="5">3.4.11.2</ecNumber>
    </recommendedName>
</protein>
<dbReference type="InterPro" id="IPR027268">
    <property type="entry name" value="Peptidase_M4/M1_CTD_sf"/>
</dbReference>
<evidence type="ECO:0000256" key="12">
    <source>
        <dbReference type="ARBA" id="ARBA00023049"/>
    </source>
</evidence>
<dbReference type="SMART" id="SM01263">
    <property type="entry name" value="Leuk-A4-hydro_C"/>
    <property type="match status" value="1"/>
</dbReference>
<dbReference type="Pfam" id="PF17900">
    <property type="entry name" value="Peptidase_M1_N"/>
    <property type="match status" value="1"/>
</dbReference>
<comment type="similarity">
    <text evidence="4">Belongs to the peptidase M1 family.</text>
</comment>
<dbReference type="CDD" id="cd09599">
    <property type="entry name" value="M1_LTA4H"/>
    <property type="match status" value="1"/>
</dbReference>
<proteinExistence type="inferred from homology"/>
<dbReference type="SUPFAM" id="SSF55486">
    <property type="entry name" value="Metalloproteases ('zincins'), catalytic domain"/>
    <property type="match status" value="1"/>
</dbReference>
<keyword evidence="11" id="KW-0862">Zinc</keyword>
<dbReference type="Gene3D" id="1.25.40.320">
    <property type="entry name" value="Peptidase M1, leukotriene A4 hydrolase/aminopeptidase C-terminal domain"/>
    <property type="match status" value="1"/>
</dbReference>
<evidence type="ECO:0000256" key="11">
    <source>
        <dbReference type="ARBA" id="ARBA00022833"/>
    </source>
</evidence>
<comment type="catalytic activity">
    <reaction evidence="1">
        <text>Release of an N-terminal amino acid, Xaa-|-Yaa- from a peptide, amide or arylamide. Xaa is preferably Ala, but may be most amino acids including Pro (slow action). When a terminal hydrophobic residue is followed by a prolyl residue, the two may be released as an intact Xaa-Pro dipeptide.</text>
        <dbReference type="EC" id="3.4.11.2"/>
    </reaction>
</comment>
<dbReference type="Proteomes" id="UP000679126">
    <property type="component" value="Unassembled WGS sequence"/>
</dbReference>
<keyword evidence="8" id="KW-0645">Protease</keyword>
<evidence type="ECO:0000256" key="2">
    <source>
        <dbReference type="ARBA" id="ARBA00001947"/>
    </source>
</evidence>
<dbReference type="InterPro" id="IPR042097">
    <property type="entry name" value="Aminopeptidase_N-like_N_sf"/>
</dbReference>
<evidence type="ECO:0000256" key="8">
    <source>
        <dbReference type="ARBA" id="ARBA00022670"/>
    </source>
</evidence>
<dbReference type="InterPro" id="IPR049980">
    <property type="entry name" value="LTA4H_cat"/>
</dbReference>
<dbReference type="EMBL" id="JAGHKP010000002">
    <property type="protein sequence ID" value="MBO9152255.1"/>
    <property type="molecule type" value="Genomic_DNA"/>
</dbReference>
<feature type="domain" description="Peptidase M1 leukotriene A4 hydrolase/aminopeptidase C-terminal" evidence="13">
    <location>
        <begin position="477"/>
        <end position="614"/>
    </location>
</feature>
<comment type="caution">
    <text evidence="14">The sequence shown here is derived from an EMBL/GenBank/DDBJ whole genome shotgun (WGS) entry which is preliminary data.</text>
</comment>
<accession>A0ABS3YC51</accession>
<dbReference type="Gene3D" id="3.30.2010.30">
    <property type="match status" value="1"/>
</dbReference>
<dbReference type="InterPro" id="IPR001930">
    <property type="entry name" value="Peptidase_M1"/>
</dbReference>
<gene>
    <name evidence="14" type="ORF">J7I43_08535</name>
</gene>
<evidence type="ECO:0000256" key="10">
    <source>
        <dbReference type="ARBA" id="ARBA00022801"/>
    </source>
</evidence>
<name>A0ABS3YC51_9BACT</name>
<evidence type="ECO:0000259" key="13">
    <source>
        <dbReference type="SMART" id="SM01263"/>
    </source>
</evidence>
<dbReference type="InterPro" id="IPR016024">
    <property type="entry name" value="ARM-type_fold"/>
</dbReference>
<dbReference type="EC" id="3.4.11.2" evidence="5"/>
<dbReference type="InterPro" id="IPR045357">
    <property type="entry name" value="Aminopeptidase_N-like_N"/>
</dbReference>
<comment type="subcellular location">
    <subcellularLocation>
        <location evidence="3">Cytoplasm</location>
    </subcellularLocation>
</comment>
<reference evidence="15" key="1">
    <citation type="submission" date="2021-03" db="EMBL/GenBank/DDBJ databases">
        <title>Assistant Professor.</title>
        <authorList>
            <person name="Huq M.A."/>
        </authorList>
    </citation>
    <scope>NUCLEOTIDE SEQUENCE [LARGE SCALE GENOMIC DNA]</scope>
    <source>
        <strain evidence="15">MAH-28</strain>
    </source>
</reference>
<dbReference type="PRINTS" id="PR00756">
    <property type="entry name" value="ALADIPTASE"/>
</dbReference>
<comment type="cofactor">
    <cofactor evidence="2">
        <name>Zn(2+)</name>
        <dbReference type="ChEBI" id="CHEBI:29105"/>
    </cofactor>
</comment>